<evidence type="ECO:0008006" key="4">
    <source>
        <dbReference type="Google" id="ProtNLM"/>
    </source>
</evidence>
<feature type="transmembrane region" description="Helical" evidence="1">
    <location>
        <begin position="43"/>
        <end position="61"/>
    </location>
</feature>
<evidence type="ECO:0000313" key="2">
    <source>
        <dbReference type="EMBL" id="MBF4553048.1"/>
    </source>
</evidence>
<keyword evidence="3" id="KW-1185">Reference proteome</keyword>
<feature type="transmembrane region" description="Helical" evidence="1">
    <location>
        <begin position="98"/>
        <end position="118"/>
    </location>
</feature>
<evidence type="ECO:0000256" key="1">
    <source>
        <dbReference type="SAM" id="Phobius"/>
    </source>
</evidence>
<sequence length="124" mass="13449">MRYAGVLGMLQGLAGLAFAGLLIFREANGFHDPGAVISGYGTAAWFVVIFGAVLVAGWFLYNGRKWGRGPVVMLQLCLLPVSYYMFTSSRLELALPTALMAALGLFLLFNPAAVHWAATRYEQS</sequence>
<dbReference type="Proteomes" id="UP000635902">
    <property type="component" value="Unassembled WGS sequence"/>
</dbReference>
<dbReference type="EMBL" id="JADKMY010000001">
    <property type="protein sequence ID" value="MBF4553048.1"/>
    <property type="molecule type" value="Genomic_DNA"/>
</dbReference>
<comment type="caution">
    <text evidence="2">The sequence shown here is derived from an EMBL/GenBank/DDBJ whole genome shotgun (WGS) entry which is preliminary data.</text>
</comment>
<proteinExistence type="predicted"/>
<protein>
    <recommendedName>
        <fullName evidence="4">Integral membrane protein</fullName>
    </recommendedName>
</protein>
<keyword evidence="1" id="KW-1133">Transmembrane helix</keyword>
<evidence type="ECO:0000313" key="3">
    <source>
        <dbReference type="Proteomes" id="UP000635902"/>
    </source>
</evidence>
<name>A0ABR9ZHY6_9CORY</name>
<keyword evidence="1" id="KW-0472">Membrane</keyword>
<gene>
    <name evidence="2" type="ORF">IRY30_02980</name>
</gene>
<feature type="transmembrane region" description="Helical" evidence="1">
    <location>
        <begin position="68"/>
        <end position="86"/>
    </location>
</feature>
<organism evidence="2 3">
    <name type="scientific">Corynebacterium suicordis DSM 45110</name>
    <dbReference type="NCBI Taxonomy" id="1121369"/>
    <lineage>
        <taxon>Bacteria</taxon>
        <taxon>Bacillati</taxon>
        <taxon>Actinomycetota</taxon>
        <taxon>Actinomycetes</taxon>
        <taxon>Mycobacteriales</taxon>
        <taxon>Corynebacteriaceae</taxon>
        <taxon>Corynebacterium</taxon>
    </lineage>
</organism>
<reference evidence="2 3" key="1">
    <citation type="submission" date="2020-10" db="EMBL/GenBank/DDBJ databases">
        <title>Novel species in genus Corynebacterium.</title>
        <authorList>
            <person name="Zhang G."/>
        </authorList>
    </citation>
    <scope>NUCLEOTIDE SEQUENCE [LARGE SCALE GENOMIC DNA]</scope>
    <source>
        <strain evidence="2 3">DSM 45110</strain>
    </source>
</reference>
<keyword evidence="1" id="KW-0812">Transmembrane</keyword>
<accession>A0ABR9ZHY6</accession>